<evidence type="ECO:0000256" key="1">
    <source>
        <dbReference type="ARBA" id="ARBA00023235"/>
    </source>
</evidence>
<dbReference type="EMBL" id="AY714855">
    <property type="protein sequence ID" value="AAU83676.1"/>
    <property type="molecule type" value="Genomic_DNA"/>
</dbReference>
<proteinExistence type="inferred from homology"/>
<dbReference type="GO" id="GO:0046523">
    <property type="term" value="F:S-methyl-5-thioribose-1-phosphate isomerase activity"/>
    <property type="evidence" value="ECO:0007669"/>
    <property type="project" value="UniProtKB-UniRule"/>
</dbReference>
<dbReference type="Gene3D" id="3.40.50.10470">
    <property type="entry name" value="Translation initiation factor eif-2b, domain 2"/>
    <property type="match status" value="1"/>
</dbReference>
<organism evidence="3">
    <name type="scientific">Uncultured archaeon GZfos26G2</name>
    <dbReference type="NCBI Taxonomy" id="3386331"/>
    <lineage>
        <taxon>Archaea</taxon>
        <taxon>Methanobacteriati</taxon>
        <taxon>Methanobacteriota</taxon>
        <taxon>Stenosarchaea group</taxon>
        <taxon>Methanomicrobia</taxon>
        <taxon>Candidatus Methanophagales</taxon>
        <taxon>Candidatus Methanophagaceae</taxon>
        <taxon>Candidatus Methanophaga</taxon>
    </lineage>
</organism>
<dbReference type="InterPro" id="IPR027363">
    <property type="entry name" value="M1Pi_N"/>
</dbReference>
<feature type="binding site" evidence="2">
    <location>
        <begin position="240"/>
        <end position="241"/>
    </location>
    <ligand>
        <name>substrate</name>
    </ligand>
</feature>
<dbReference type="InterPro" id="IPR042529">
    <property type="entry name" value="IF_2B-like_C"/>
</dbReference>
<evidence type="ECO:0000256" key="2">
    <source>
        <dbReference type="HAMAP-Rule" id="MF_01678"/>
    </source>
</evidence>
<dbReference type="SUPFAM" id="SSF100950">
    <property type="entry name" value="NagB/RpiA/CoA transferase-like"/>
    <property type="match status" value="1"/>
</dbReference>
<dbReference type="GO" id="GO:0019509">
    <property type="term" value="P:L-methionine salvage from methylthioadenosine"/>
    <property type="evidence" value="ECO:0007669"/>
    <property type="project" value="UniProtKB-UniRule"/>
</dbReference>
<dbReference type="GO" id="GO:0003743">
    <property type="term" value="F:translation initiation factor activity"/>
    <property type="evidence" value="ECO:0007669"/>
    <property type="project" value="UniProtKB-KW"/>
</dbReference>
<keyword evidence="3" id="KW-0396">Initiation factor</keyword>
<feature type="binding site" evidence="2">
    <location>
        <position position="190"/>
    </location>
    <ligand>
        <name>substrate</name>
    </ligand>
</feature>
<dbReference type="InterPro" id="IPR005251">
    <property type="entry name" value="IF-M1Pi"/>
</dbReference>
<sequence>MWMSTIEWNDDTETVKLIDQTLLPVVYKIVECRRVEELIDAIKKLKVRGAPALGAAGAYGVVLGCINARDTKELKADVEKLKNARPTAINLSYGVIRALNAALAGSTLVEMKENALEEANRIAVEDVAVNKKLGDYGSALLEDGDVVLTHCNAGRLACVDWGTALGVIRSAIEKGKRIEVIACETRPLNQGSRLTCWELNQDKIPVTLITDSMSAAVMRDGKVDKVIVGADRVVKEGVINKIGTYMHAVVAKAHKIPFYVAAPRSSFDTARSYKDVEIEERSSDELLFFAGTQIAPLDVNVYNPAFDFTPFELIEAVITELGVHQSVQNLFS</sequence>
<feature type="site" description="Transition state stabilizer" evidence="2">
    <location>
        <position position="151"/>
    </location>
</feature>
<dbReference type="EC" id="5.3.1.23" evidence="2"/>
<feature type="binding site" evidence="2">
    <location>
        <position position="85"/>
    </location>
    <ligand>
        <name>substrate</name>
    </ligand>
</feature>
<dbReference type="Gene3D" id="1.20.120.420">
    <property type="entry name" value="translation initiation factor eif-2b, domain 1"/>
    <property type="match status" value="1"/>
</dbReference>
<dbReference type="PANTHER" id="PTHR43475:SF1">
    <property type="entry name" value="METHYLTHIORIBOSE-1-PHOSPHATE ISOMERASE"/>
    <property type="match status" value="1"/>
</dbReference>
<comment type="catalytic activity">
    <reaction evidence="2">
        <text>5-(methylsulfanyl)-alpha-D-ribose 1-phosphate = 5-(methylsulfanyl)-D-ribulose 1-phosphate</text>
        <dbReference type="Rhea" id="RHEA:19989"/>
        <dbReference type="ChEBI" id="CHEBI:58533"/>
        <dbReference type="ChEBI" id="CHEBI:58548"/>
        <dbReference type="EC" id="5.3.1.23"/>
    </reaction>
</comment>
<keyword evidence="1 2" id="KW-0413">Isomerase</keyword>
<dbReference type="HAMAP" id="MF_01678">
    <property type="entry name" value="Salvage_MtnA"/>
    <property type="match status" value="1"/>
</dbReference>
<keyword evidence="3" id="KW-0648">Protein biosynthesis</keyword>
<accession>Q64AA1</accession>
<protein>
    <recommendedName>
        <fullName evidence="2">Putative methylthioribose-1-phosphate isomerase</fullName>
        <shortName evidence="2">M1Pi</shortName>
        <shortName evidence="2">MTR-1-P isomerase</shortName>
        <ecNumber evidence="2">5.3.1.23</ecNumber>
    </recommendedName>
    <alternativeName>
        <fullName evidence="2">MTNA-like protein</fullName>
        <shortName evidence="2">aMTNA</shortName>
    </alternativeName>
    <alternativeName>
        <fullName evidence="2">S-methyl-5-thioribose-1-phosphate isomerase</fullName>
    </alternativeName>
</protein>
<comment type="similarity">
    <text evidence="2">Belongs to the EIF-2B alpha/beta/delta subunits family. MtnA subfamily.</text>
</comment>
<feature type="binding site" evidence="2">
    <location>
        <begin position="48"/>
        <end position="50"/>
    </location>
    <ligand>
        <name>substrate</name>
    </ligand>
</feature>
<keyword evidence="2" id="KW-0486">Methionine biosynthesis</keyword>
<dbReference type="PANTHER" id="PTHR43475">
    <property type="entry name" value="METHYLTHIORIBOSE-1-PHOSPHATE ISOMERASE"/>
    <property type="match status" value="1"/>
</dbReference>
<dbReference type="InterPro" id="IPR000649">
    <property type="entry name" value="IF-2B-related"/>
</dbReference>
<gene>
    <name evidence="3" type="primary">eif2BD</name>
    <name evidence="3" type="ORF">GZ32E7_39</name>
</gene>
<comment type="function">
    <text evidence="2">Catalyzes the interconversion of methylthioribose-1-phosphate (MTR-1-P) into methylthioribulose-1-phosphate (MTRu-1-P).</text>
</comment>
<dbReference type="Pfam" id="PF01008">
    <property type="entry name" value="IF-2B"/>
    <property type="match status" value="1"/>
</dbReference>
<dbReference type="InterPro" id="IPR037171">
    <property type="entry name" value="NagB/RpiA_transferase-like"/>
</dbReference>
<name>Q64AA1_UNCAG</name>
<dbReference type="FunFam" id="3.40.50.10470:FF:000006">
    <property type="entry name" value="Methylthioribose-1-phosphate isomerase"/>
    <property type="match status" value="1"/>
</dbReference>
<dbReference type="NCBIfam" id="TIGR00524">
    <property type="entry name" value="eIF-2B_rel"/>
    <property type="match status" value="1"/>
</dbReference>
<dbReference type="AlphaFoldDB" id="Q64AA1"/>
<dbReference type="InterPro" id="IPR011559">
    <property type="entry name" value="Initiation_fac_2B_a/b/d"/>
</dbReference>
<dbReference type="NCBIfam" id="NF004326">
    <property type="entry name" value="PRK05720.1"/>
    <property type="match status" value="1"/>
</dbReference>
<feature type="active site" description="Proton donor" evidence="2">
    <location>
        <position position="231"/>
    </location>
</feature>
<evidence type="ECO:0000313" key="3">
    <source>
        <dbReference type="EMBL" id="AAU83676.1"/>
    </source>
</evidence>
<dbReference type="FunFam" id="1.20.120.420:FF:000003">
    <property type="entry name" value="Methylthioribose-1-phosphate isomerase"/>
    <property type="match status" value="1"/>
</dbReference>
<keyword evidence="2" id="KW-0028">Amino-acid biosynthesis</keyword>
<dbReference type="NCBIfam" id="TIGR00512">
    <property type="entry name" value="salvage_mtnA"/>
    <property type="match status" value="1"/>
</dbReference>
<reference evidence="3" key="2">
    <citation type="submission" date="2004-08" db="EMBL/GenBank/DDBJ databases">
        <authorList>
            <person name="Putnam N."/>
            <person name="Detter J.C."/>
            <person name="Richardson P.M."/>
            <person name="Rokhsar D."/>
        </authorList>
    </citation>
    <scope>NUCLEOTIDE SEQUENCE</scope>
</reference>
<reference evidence="3" key="1">
    <citation type="journal article" date="2004" name="Science">
        <title>Reverse methanogenesis: testing the hypothesis with environmental genomics.</title>
        <authorList>
            <person name="Hallam S.J."/>
            <person name="Putnam N."/>
            <person name="Preston C.M."/>
            <person name="Detter J.C."/>
            <person name="Rokhsar D."/>
            <person name="Richardson P.M."/>
            <person name="DeLong E.F."/>
        </authorList>
    </citation>
    <scope>NUCLEOTIDE SEQUENCE</scope>
</reference>